<comment type="caution">
    <text evidence="3">The sequence shown here is derived from an EMBL/GenBank/DDBJ whole genome shotgun (WGS) entry which is preliminary data.</text>
</comment>
<accession>A0AAD4M829</accession>
<evidence type="ECO:0000256" key="1">
    <source>
        <dbReference type="SAM" id="Coils"/>
    </source>
</evidence>
<evidence type="ECO:0000313" key="3">
    <source>
        <dbReference type="EMBL" id="KAI0304471.1"/>
    </source>
</evidence>
<gene>
    <name evidence="3" type="ORF">B0F90DRAFT_1815794</name>
</gene>
<name>A0AAD4M829_9AGAM</name>
<reference evidence="3" key="1">
    <citation type="journal article" date="2022" name="New Phytol.">
        <title>Evolutionary transition to the ectomycorrhizal habit in the genomes of a hyperdiverse lineage of mushroom-forming fungi.</title>
        <authorList>
            <person name="Looney B."/>
            <person name="Miyauchi S."/>
            <person name="Morin E."/>
            <person name="Drula E."/>
            <person name="Courty P.E."/>
            <person name="Kohler A."/>
            <person name="Kuo A."/>
            <person name="LaButti K."/>
            <person name="Pangilinan J."/>
            <person name="Lipzen A."/>
            <person name="Riley R."/>
            <person name="Andreopoulos W."/>
            <person name="He G."/>
            <person name="Johnson J."/>
            <person name="Nolan M."/>
            <person name="Tritt A."/>
            <person name="Barry K.W."/>
            <person name="Grigoriev I.V."/>
            <person name="Nagy L.G."/>
            <person name="Hibbett D."/>
            <person name="Henrissat B."/>
            <person name="Matheny P.B."/>
            <person name="Labbe J."/>
            <person name="Martin F.M."/>
        </authorList>
    </citation>
    <scope>NUCLEOTIDE SEQUENCE</scope>
    <source>
        <strain evidence="3">BPL690</strain>
    </source>
</reference>
<dbReference type="EMBL" id="WTXG01000007">
    <property type="protein sequence ID" value="KAI0304471.1"/>
    <property type="molecule type" value="Genomic_DNA"/>
</dbReference>
<keyword evidence="4" id="KW-1185">Reference proteome</keyword>
<organism evidence="3 4">
    <name type="scientific">Multifurca ochricompacta</name>
    <dbReference type="NCBI Taxonomy" id="376703"/>
    <lineage>
        <taxon>Eukaryota</taxon>
        <taxon>Fungi</taxon>
        <taxon>Dikarya</taxon>
        <taxon>Basidiomycota</taxon>
        <taxon>Agaricomycotina</taxon>
        <taxon>Agaricomycetes</taxon>
        <taxon>Russulales</taxon>
        <taxon>Russulaceae</taxon>
        <taxon>Multifurca</taxon>
    </lineage>
</organism>
<feature type="region of interest" description="Disordered" evidence="2">
    <location>
        <begin position="332"/>
        <end position="376"/>
    </location>
</feature>
<sequence>MSEPSIAIAEAFKQFSQATVSAFRAYEQGTRARLNQVEDDLHALRRERDDALTDLNANKEQTRVWLAEVDKWKAEVDRASAVSAHQAELVVQLRQEAQQWKDQCLRLEEILRGEIKSWKDQFLRIDAEHARLLHQLSAPSSQATLAHTPRHVPDLAGDSTAISPPTKRASASSFIARIDRLSPRPLEKASLPRVLRRVQAVIEVPVKEEEREEDFEPDIEHLDPVPQPRSTSTGGNSGRYESGAGLYQQQSSQVTRLEEGYGVDEEESPSDGVRSGSEYVHERVENAIANPTASRRTVPWGRKYIRHEPDEEDDELMMYAKDNPRKVQISHKIRLPPLMRTKSLTDIAASRESASTPKRRTMEAGPESLARVKRRR</sequence>
<protein>
    <submittedName>
        <fullName evidence="3">Uncharacterized protein</fullName>
    </submittedName>
</protein>
<dbReference type="AlphaFoldDB" id="A0AAD4M829"/>
<proteinExistence type="predicted"/>
<keyword evidence="1" id="KW-0175">Coiled coil</keyword>
<evidence type="ECO:0000313" key="4">
    <source>
        <dbReference type="Proteomes" id="UP001203297"/>
    </source>
</evidence>
<feature type="region of interest" description="Disordered" evidence="2">
    <location>
        <begin position="208"/>
        <end position="279"/>
    </location>
</feature>
<evidence type="ECO:0000256" key="2">
    <source>
        <dbReference type="SAM" id="MobiDB-lite"/>
    </source>
</evidence>
<dbReference type="Proteomes" id="UP001203297">
    <property type="component" value="Unassembled WGS sequence"/>
</dbReference>
<feature type="coiled-coil region" evidence="1">
    <location>
        <begin position="27"/>
        <end position="61"/>
    </location>
</feature>